<dbReference type="InterPro" id="IPR015798">
    <property type="entry name" value="Cu_amine_oxidase_C"/>
</dbReference>
<evidence type="ECO:0000256" key="3">
    <source>
        <dbReference type="ARBA" id="ARBA00022723"/>
    </source>
</evidence>
<keyword evidence="12" id="KW-1185">Reference proteome</keyword>
<feature type="compositionally biased region" description="Polar residues" evidence="8">
    <location>
        <begin position="320"/>
        <end position="332"/>
    </location>
</feature>
<keyword evidence="3 7" id="KW-0479">Metal-binding</keyword>
<dbReference type="Proteomes" id="UP000521943">
    <property type="component" value="Unassembled WGS sequence"/>
</dbReference>
<comment type="similarity">
    <text evidence="2 7">Belongs to the copper/topaquinone oxidase family.</text>
</comment>
<dbReference type="InterPro" id="IPR015328">
    <property type="entry name" value="DUF1965"/>
</dbReference>
<dbReference type="InterPro" id="IPR036460">
    <property type="entry name" value="Cu_amine_oxidase_C_sf"/>
</dbReference>
<dbReference type="AlphaFoldDB" id="A0A8H6HRC7"/>
<evidence type="ECO:0000256" key="4">
    <source>
        <dbReference type="ARBA" id="ARBA00022772"/>
    </source>
</evidence>
<dbReference type="SUPFAM" id="SSF54416">
    <property type="entry name" value="Amine oxidase N-terminal region"/>
    <property type="match status" value="2"/>
</dbReference>
<dbReference type="PANTHER" id="PTHR10638">
    <property type="entry name" value="COPPER AMINE OXIDASE"/>
    <property type="match status" value="1"/>
</dbReference>
<gene>
    <name evidence="11" type="ORF">DFP72DRAFT_909030</name>
</gene>
<evidence type="ECO:0000259" key="10">
    <source>
        <dbReference type="Pfam" id="PF09248"/>
    </source>
</evidence>
<evidence type="ECO:0000256" key="8">
    <source>
        <dbReference type="SAM" id="MobiDB-lite"/>
    </source>
</evidence>
<dbReference type="GO" id="GO:0005886">
    <property type="term" value="C:plasma membrane"/>
    <property type="evidence" value="ECO:0007669"/>
    <property type="project" value="TreeGrafter"/>
</dbReference>
<evidence type="ECO:0000313" key="11">
    <source>
        <dbReference type="EMBL" id="KAF6751012.1"/>
    </source>
</evidence>
<feature type="region of interest" description="Disordered" evidence="8">
    <location>
        <begin position="306"/>
        <end position="342"/>
    </location>
</feature>
<comment type="PTM">
    <text evidence="7">Topaquinone (TPQ) is generated by copper-dependent autoxidation of a specific tyrosyl residue.</text>
</comment>
<dbReference type="InterPro" id="IPR016182">
    <property type="entry name" value="Cu_amine_oxidase_N-reg"/>
</dbReference>
<dbReference type="EC" id="1.4.3.-" evidence="7"/>
<keyword evidence="6 7" id="KW-0186">Copper</keyword>
<dbReference type="GO" id="GO:0048038">
    <property type="term" value="F:quinone binding"/>
    <property type="evidence" value="ECO:0007669"/>
    <property type="project" value="InterPro"/>
</dbReference>
<dbReference type="GO" id="GO:0008131">
    <property type="term" value="F:primary methylamine oxidase activity"/>
    <property type="evidence" value="ECO:0007669"/>
    <property type="project" value="InterPro"/>
</dbReference>
<dbReference type="Gene3D" id="3.10.450.40">
    <property type="match status" value="2"/>
</dbReference>
<dbReference type="PANTHER" id="PTHR10638:SF20">
    <property type="entry name" value="AMINE OXIDASE"/>
    <property type="match status" value="1"/>
</dbReference>
<evidence type="ECO:0000256" key="5">
    <source>
        <dbReference type="ARBA" id="ARBA00023002"/>
    </source>
</evidence>
<keyword evidence="4 7" id="KW-0801">TPQ</keyword>
<dbReference type="PRINTS" id="PR00766">
    <property type="entry name" value="CUDAOXIDASE"/>
</dbReference>
<dbReference type="GO" id="GO:0009308">
    <property type="term" value="P:amine metabolic process"/>
    <property type="evidence" value="ECO:0007669"/>
    <property type="project" value="UniProtKB-UniRule"/>
</dbReference>
<reference evidence="11 12" key="1">
    <citation type="submission" date="2020-07" db="EMBL/GenBank/DDBJ databases">
        <title>Comparative genomics of pyrophilous fungi reveals a link between fire events and developmental genes.</title>
        <authorList>
            <consortium name="DOE Joint Genome Institute"/>
            <person name="Steindorff A.S."/>
            <person name="Carver A."/>
            <person name="Calhoun S."/>
            <person name="Stillman K."/>
            <person name="Liu H."/>
            <person name="Lipzen A."/>
            <person name="Pangilinan J."/>
            <person name="Labutti K."/>
            <person name="Bruns T.D."/>
            <person name="Grigoriev I.V."/>
        </authorList>
    </citation>
    <scope>NUCLEOTIDE SEQUENCE [LARGE SCALE GENOMIC DNA]</scope>
    <source>
        <strain evidence="11 12">CBS 144469</strain>
    </source>
</reference>
<name>A0A8H6HRC7_9AGAR</name>
<evidence type="ECO:0000256" key="7">
    <source>
        <dbReference type="RuleBase" id="RU000672"/>
    </source>
</evidence>
<comment type="cofactor">
    <cofactor evidence="1">
        <name>Cu cation</name>
        <dbReference type="ChEBI" id="CHEBI:23378"/>
    </cofactor>
</comment>
<accession>A0A8H6HRC7</accession>
<dbReference type="Pfam" id="PF09248">
    <property type="entry name" value="DUF1965"/>
    <property type="match status" value="1"/>
</dbReference>
<evidence type="ECO:0000256" key="1">
    <source>
        <dbReference type="ARBA" id="ARBA00001935"/>
    </source>
</evidence>
<evidence type="ECO:0000259" key="9">
    <source>
        <dbReference type="Pfam" id="PF01179"/>
    </source>
</evidence>
<protein>
    <recommendedName>
        <fullName evidence="7">Amine oxidase</fullName>
        <ecNumber evidence="7">1.4.3.-</ecNumber>
    </recommendedName>
</protein>
<sequence length="814" mass="90505">MAHIRQTSGYHSLGKGPTALMALRTLQPSLHANLGASMAFSHFPPRTKTCRRCPSNLPPPASPPAKVNPWAQLTAAEIEDVQAWLSEPRQGLNLTEGWMAKASDNIVFLIEAYHPPKSTVLEYLGASAVSRNTDAPERFARVTIDHGGFEVPVTRDYVVGPLPTSSKTKLRRLTEIYHRPEIPFNARGISDLVALEEAIGKAIAPMSEAIDDLFGGTITGNPLNDSYVAGASGPWGYDGAFRRIWISWKYNAPGSWILPVNFYQYYDFSGSDPETWGILKIVYHNQTFSSTSEFVSAYKNGTLVRFPRPSPPAPEDGGSSVWTQRARTNPSNPRDLDHLPGPRSVSFGGLRFRADKKQGYVSWMGWGMDMGLALWDVRFKGERIAYQIAPQGNAAGNDPVQGLTSWLDRFFGMGFMTRDLIPNYDCPQEAVFLPSTTFHSMLGAVERERAICVFEQDVGRPLTRHFGDWPGETGAVKAYIFTVRTIATIGNGLNRILLFQFDYIFHLDGTIEVKLSATGYLQGGYHDSRQEGYGTKIREFTMGNIHDHAINFKVDLDIAGVNNTLLKTTSVIETVYPEWFDDPEWPSDAEFTSEPEAQFRTRLVKTYVESEDSEDARVKYSQNYRSSYAVVNRDERNAWGVPRGYTIHPGLSQVYNTIAKSKRLEKNAGWAAHNFATEPSSSSMWNLQLPGDPPVNFDKFFDGDNISQKDLVLWINVGTHHWPGAEDSPNTKTNVATSSFLLTPLNYFDSDPSMDSMNAITLDIDPETGSQYLCKYRLPDSATASSLKNNGPGARLSADTMEGIMNPVELRFGA</sequence>
<dbReference type="InterPro" id="IPR000269">
    <property type="entry name" value="Cu_amine_oxidase"/>
</dbReference>
<dbReference type="Pfam" id="PF01179">
    <property type="entry name" value="Cu_amine_oxid"/>
    <property type="match status" value="1"/>
</dbReference>
<dbReference type="Gene3D" id="2.70.98.20">
    <property type="entry name" value="Copper amine oxidase, catalytic domain"/>
    <property type="match status" value="1"/>
</dbReference>
<keyword evidence="5 7" id="KW-0560">Oxidoreductase</keyword>
<comment type="cofactor">
    <cofactor evidence="7">
        <name>Cu cation</name>
        <dbReference type="ChEBI" id="CHEBI:23378"/>
    </cofactor>
    <text evidence="7">Contains 1 topaquinone per subunit.</text>
</comment>
<evidence type="ECO:0000256" key="2">
    <source>
        <dbReference type="ARBA" id="ARBA00007983"/>
    </source>
</evidence>
<organism evidence="11 12">
    <name type="scientific">Ephemerocybe angulata</name>
    <dbReference type="NCBI Taxonomy" id="980116"/>
    <lineage>
        <taxon>Eukaryota</taxon>
        <taxon>Fungi</taxon>
        <taxon>Dikarya</taxon>
        <taxon>Basidiomycota</taxon>
        <taxon>Agaricomycotina</taxon>
        <taxon>Agaricomycetes</taxon>
        <taxon>Agaricomycetidae</taxon>
        <taxon>Agaricales</taxon>
        <taxon>Agaricineae</taxon>
        <taxon>Psathyrellaceae</taxon>
        <taxon>Ephemerocybe</taxon>
    </lineage>
</organism>
<proteinExistence type="inferred from homology"/>
<evidence type="ECO:0000256" key="6">
    <source>
        <dbReference type="ARBA" id="ARBA00023008"/>
    </source>
</evidence>
<dbReference type="SUPFAM" id="SSF49998">
    <property type="entry name" value="Amine oxidase catalytic domain"/>
    <property type="match status" value="1"/>
</dbReference>
<comment type="caution">
    <text evidence="11">The sequence shown here is derived from an EMBL/GenBank/DDBJ whole genome shotgun (WGS) entry which is preliminary data.</text>
</comment>
<feature type="domain" description="Copper amine oxidase catalytic" evidence="9">
    <location>
        <begin position="343"/>
        <end position="754"/>
    </location>
</feature>
<dbReference type="GO" id="GO:0005507">
    <property type="term" value="F:copper ion binding"/>
    <property type="evidence" value="ECO:0007669"/>
    <property type="project" value="InterPro"/>
</dbReference>
<dbReference type="EMBL" id="JACGCI010000053">
    <property type="protein sequence ID" value="KAF6751012.1"/>
    <property type="molecule type" value="Genomic_DNA"/>
</dbReference>
<dbReference type="OrthoDB" id="3341590at2759"/>
<evidence type="ECO:0000313" key="12">
    <source>
        <dbReference type="Proteomes" id="UP000521943"/>
    </source>
</evidence>
<feature type="domain" description="DUF1965" evidence="10">
    <location>
        <begin position="257"/>
        <end position="304"/>
    </location>
</feature>